<protein>
    <submittedName>
        <fullName evidence="1">Uncharacterized protein</fullName>
    </submittedName>
</protein>
<comment type="caution">
    <text evidence="1">The sequence shown here is derived from an EMBL/GenBank/DDBJ whole genome shotgun (WGS) entry which is preliminary data.</text>
</comment>
<dbReference type="AlphaFoldDB" id="A0A607IE95"/>
<organism evidence="1">
    <name type="scientific">Salmonella enterica subsp. enterica serovar Sandiego</name>
    <dbReference type="NCBI Taxonomy" id="1151002"/>
    <lineage>
        <taxon>Bacteria</taxon>
        <taxon>Pseudomonadati</taxon>
        <taxon>Pseudomonadota</taxon>
        <taxon>Gammaproteobacteria</taxon>
        <taxon>Enterobacterales</taxon>
        <taxon>Enterobacteriaceae</taxon>
        <taxon>Salmonella</taxon>
    </lineage>
</organism>
<dbReference type="Gene3D" id="1.10.10.10">
    <property type="entry name" value="Winged helix-like DNA-binding domain superfamily/Winged helix DNA-binding domain"/>
    <property type="match status" value="1"/>
</dbReference>
<dbReference type="EMBL" id="AAKRJY010000049">
    <property type="protein sequence ID" value="ECU8980342.1"/>
    <property type="molecule type" value="Genomic_DNA"/>
</dbReference>
<dbReference type="InterPro" id="IPR036388">
    <property type="entry name" value="WH-like_DNA-bd_sf"/>
</dbReference>
<sequence length="171" mass="19200">MKDGETKGNRRVTADSKVQCVVLHQAAVLWAIEKQVPVTLADIRKHFAISARSAGDVMSHLCRAASDVVDVDEMMVSGEGEGRRRRKAVLVRRVSQERFALCLNRRKTHTRREQFNDHVIMALRTWFISRKCGGRNTGCTEKGLIRQCDGGDVRLNPVLTVKQVGENTNCL</sequence>
<gene>
    <name evidence="1" type="ORF">CDA92_21045</name>
</gene>
<evidence type="ECO:0000313" key="1">
    <source>
        <dbReference type="EMBL" id="ECU8980342.1"/>
    </source>
</evidence>
<accession>A0A607IE95</accession>
<reference evidence="1" key="1">
    <citation type="submission" date="2018-07" db="EMBL/GenBank/DDBJ databases">
        <authorList>
            <consortium name="PulseNet: The National Subtyping Network for Foodborne Disease Surveillance"/>
            <person name="Tarr C.L."/>
            <person name="Trees E."/>
            <person name="Katz L.S."/>
            <person name="Carleton-Romer H.A."/>
            <person name="Stroika S."/>
            <person name="Kucerova Z."/>
            <person name="Roache K.F."/>
            <person name="Sabol A.L."/>
            <person name="Besser J."/>
            <person name="Gerner-Smidt P."/>
        </authorList>
    </citation>
    <scope>NUCLEOTIDE SEQUENCE</scope>
    <source>
        <strain evidence="1">PNUSAS014556</strain>
    </source>
</reference>
<proteinExistence type="predicted"/>
<name>A0A607IE95_SALET</name>